<proteinExistence type="predicted"/>
<gene>
    <name evidence="1" type="ORF">F2Q68_00016678</name>
</gene>
<reference evidence="1" key="1">
    <citation type="submission" date="2019-12" db="EMBL/GenBank/DDBJ databases">
        <title>Genome sequencing and annotation of Brassica cretica.</title>
        <authorList>
            <person name="Studholme D.J."/>
            <person name="Sarris P.F."/>
        </authorList>
    </citation>
    <scope>NUCLEOTIDE SEQUENCE</scope>
    <source>
        <strain evidence="1">PFS-001/15</strain>
        <tissue evidence="1">Leaf</tissue>
    </source>
</reference>
<sequence length="176" mass="20598">MVDSSWTSTDQFNEIGSVWKDSMRKIQLIETRNLRRRDTSLHSELEALRWAMESILQHSTCQRFETYCKDLIAMITDPQAWSNSSTELEFMLLAATHHQTVHCLPYTDKHINLNTLGVRKLEEMTCNHYYVEKARRQGTLDLPHQTVPKKSLYLHMKNIEEKQKEMKSDLDGSGNL</sequence>
<evidence type="ECO:0000313" key="2">
    <source>
        <dbReference type="Proteomes" id="UP000712281"/>
    </source>
</evidence>
<protein>
    <submittedName>
        <fullName evidence="1">Uncharacterized protein</fullName>
    </submittedName>
</protein>
<dbReference type="EMBL" id="QGKW02001940">
    <property type="protein sequence ID" value="KAF2556216.1"/>
    <property type="molecule type" value="Genomic_DNA"/>
</dbReference>
<dbReference type="Proteomes" id="UP000712281">
    <property type="component" value="Unassembled WGS sequence"/>
</dbReference>
<dbReference type="AlphaFoldDB" id="A0A8S9HI42"/>
<name>A0A8S9HI42_BRACR</name>
<comment type="caution">
    <text evidence="1">The sequence shown here is derived from an EMBL/GenBank/DDBJ whole genome shotgun (WGS) entry which is preliminary data.</text>
</comment>
<accession>A0A8S9HI42</accession>
<organism evidence="1 2">
    <name type="scientific">Brassica cretica</name>
    <name type="common">Mustard</name>
    <dbReference type="NCBI Taxonomy" id="69181"/>
    <lineage>
        <taxon>Eukaryota</taxon>
        <taxon>Viridiplantae</taxon>
        <taxon>Streptophyta</taxon>
        <taxon>Embryophyta</taxon>
        <taxon>Tracheophyta</taxon>
        <taxon>Spermatophyta</taxon>
        <taxon>Magnoliopsida</taxon>
        <taxon>eudicotyledons</taxon>
        <taxon>Gunneridae</taxon>
        <taxon>Pentapetalae</taxon>
        <taxon>rosids</taxon>
        <taxon>malvids</taxon>
        <taxon>Brassicales</taxon>
        <taxon>Brassicaceae</taxon>
        <taxon>Brassiceae</taxon>
        <taxon>Brassica</taxon>
    </lineage>
</organism>
<evidence type="ECO:0000313" key="1">
    <source>
        <dbReference type="EMBL" id="KAF2556216.1"/>
    </source>
</evidence>